<feature type="region of interest" description="Disordered" evidence="2">
    <location>
        <begin position="1896"/>
        <end position="1938"/>
    </location>
</feature>
<keyword evidence="4" id="KW-1185">Reference proteome</keyword>
<feature type="compositionally biased region" description="Low complexity" evidence="2">
    <location>
        <begin position="2601"/>
        <end position="2617"/>
    </location>
</feature>
<feature type="compositionally biased region" description="Acidic residues" evidence="2">
    <location>
        <begin position="2014"/>
        <end position="2024"/>
    </location>
</feature>
<feature type="compositionally biased region" description="Pro residues" evidence="2">
    <location>
        <begin position="1921"/>
        <end position="1935"/>
    </location>
</feature>
<feature type="region of interest" description="Disordered" evidence="2">
    <location>
        <begin position="367"/>
        <end position="395"/>
    </location>
</feature>
<evidence type="ECO:0000313" key="4">
    <source>
        <dbReference type="Proteomes" id="UP000323011"/>
    </source>
</evidence>
<feature type="compositionally biased region" description="Gly residues" evidence="2">
    <location>
        <begin position="2497"/>
        <end position="2516"/>
    </location>
</feature>
<name>A0A5A8CXC8_CAFRO</name>
<feature type="coiled-coil region" evidence="1">
    <location>
        <begin position="472"/>
        <end position="499"/>
    </location>
</feature>
<dbReference type="EMBL" id="VLTN01000002">
    <property type="protein sequence ID" value="KAA0157087.1"/>
    <property type="molecule type" value="Genomic_DNA"/>
</dbReference>
<feature type="compositionally biased region" description="Low complexity" evidence="2">
    <location>
        <begin position="2640"/>
        <end position="2664"/>
    </location>
</feature>
<organism evidence="3 4">
    <name type="scientific">Cafeteria roenbergensis</name>
    <name type="common">Marine flagellate</name>
    <dbReference type="NCBI Taxonomy" id="33653"/>
    <lineage>
        <taxon>Eukaryota</taxon>
        <taxon>Sar</taxon>
        <taxon>Stramenopiles</taxon>
        <taxon>Bigyra</taxon>
        <taxon>Opalozoa</taxon>
        <taxon>Bicosoecida</taxon>
        <taxon>Cafeteriaceae</taxon>
        <taxon>Cafeteria</taxon>
    </lineage>
</organism>
<evidence type="ECO:0000313" key="3">
    <source>
        <dbReference type="EMBL" id="KAA0157087.1"/>
    </source>
</evidence>
<evidence type="ECO:0000256" key="1">
    <source>
        <dbReference type="SAM" id="Coils"/>
    </source>
</evidence>
<proteinExistence type="predicted"/>
<feature type="region of interest" description="Disordered" evidence="2">
    <location>
        <begin position="1237"/>
        <end position="1265"/>
    </location>
</feature>
<feature type="compositionally biased region" description="Low complexity" evidence="2">
    <location>
        <begin position="1988"/>
        <end position="2011"/>
    </location>
</feature>
<feature type="compositionally biased region" description="Acidic residues" evidence="2">
    <location>
        <begin position="2572"/>
        <end position="2600"/>
    </location>
</feature>
<feature type="region of interest" description="Disordered" evidence="2">
    <location>
        <begin position="925"/>
        <end position="944"/>
    </location>
</feature>
<comment type="caution">
    <text evidence="3">The sequence shown here is derived from an EMBL/GenBank/DDBJ whole genome shotgun (WGS) entry which is preliminary data.</text>
</comment>
<feature type="compositionally biased region" description="Low complexity" evidence="2">
    <location>
        <begin position="2482"/>
        <end position="2496"/>
    </location>
</feature>
<evidence type="ECO:0000256" key="2">
    <source>
        <dbReference type="SAM" id="MobiDB-lite"/>
    </source>
</evidence>
<feature type="compositionally biased region" description="Basic and acidic residues" evidence="2">
    <location>
        <begin position="2539"/>
        <end position="2549"/>
    </location>
</feature>
<feature type="compositionally biased region" description="Low complexity" evidence="2">
    <location>
        <begin position="1896"/>
        <end position="1920"/>
    </location>
</feature>
<accession>A0A5A8CXC8</accession>
<dbReference type="Proteomes" id="UP000323011">
    <property type="component" value="Unassembled WGS sequence"/>
</dbReference>
<feature type="region of interest" description="Disordered" evidence="2">
    <location>
        <begin position="1738"/>
        <end position="1800"/>
    </location>
</feature>
<feature type="compositionally biased region" description="Low complexity" evidence="2">
    <location>
        <begin position="2689"/>
        <end position="2702"/>
    </location>
</feature>
<feature type="region of interest" description="Disordered" evidence="2">
    <location>
        <begin position="2071"/>
        <end position="2095"/>
    </location>
</feature>
<protein>
    <submittedName>
        <fullName evidence="3">Uncharacterized protein</fullName>
    </submittedName>
</protein>
<feature type="region of interest" description="Disordered" evidence="2">
    <location>
        <begin position="247"/>
        <end position="274"/>
    </location>
</feature>
<reference evidence="3 4" key="1">
    <citation type="submission" date="2019-07" db="EMBL/GenBank/DDBJ databases">
        <title>Genomes of Cafeteria roenbergensis.</title>
        <authorList>
            <person name="Fischer M.G."/>
            <person name="Hackl T."/>
            <person name="Roman M."/>
        </authorList>
    </citation>
    <scope>NUCLEOTIDE SEQUENCE [LARGE SCALE GENOMIC DNA]</scope>
    <source>
        <strain evidence="3 4">BVI</strain>
    </source>
</reference>
<feature type="compositionally biased region" description="Low complexity" evidence="2">
    <location>
        <begin position="2084"/>
        <end position="2095"/>
    </location>
</feature>
<sequence length="2750" mass="272247">MAHPGADVRFYVRGSGMLTRPNRILCIEETGLLVLRAFDNRVVAEGRALVRAKGTTLRLSCQGGDKKIFFDSEDALLAVLEVWERCKHASEYLEGAVQPPSLLSFDYGWQPLAIRLCPRDMLFLRAGTLEAVASRPLRRLRRIQALRCTDDALVLSWDAAPPQLVRCSRRDRLSMEIQALLQAAGADVVVEDVRDAAAFWVEWHERCPFAGQLVHVAPVGDGRDGAPVGARGRGVAASTWALPPAVPSATAQSSATPEAAATATEARGGAATPASLEAAAQRALAADEAAAEAESAGYRWLQEQVRWECPVARVEAANDGSGVPSEAVDAAVAASAVIALPGDAGHSWPLRFRAEAASPQSLRRDVRAAPEEAGTVRPTSPLHAGAGSLATSRGPLPAPVLRDPAWFLSAARSAPRGDGCPAPACASPVVLAVTGTHLLELWPAEMALAGHDAPGSTRRVMVVSQAWSLDELAGEDEEAAKAEAEAAAARAAAEAASARGGATGAIPRPAGAVAPTLLVEDEAPLSELEAATLSARRRTAPVPVSIVSVAALRAVTSIPWLIPSLLSALVASTRDGGGPGPACSATADLVLMLLMDGDLLTRDTVRELVAVSQVDCVPGSPDQGRVPLRLALTHAARLSATAGGDDETAAALLTLAAAAWLRPPLSEEPGHGHGMACSALPSQGSHRLSNPALALATLQSLRVAPLAVPLNQLRAPAGPVDPPQPPAAAPHALDAVLALLPTGSGTSLADGHVPFFSPATHAALGRLSRATAGKLAAGVLATRSVPVALMRSPVIPLLVGDGAPSPVLRALACWLGDPAMQAAGPVAGTVRAVAPSGWAPPRLAAAAIFAMLHAADAARPTATHATVRPSLRLSPSLFCLCDAVSTLTVTREPRLGPATLLSVVSAPWVRPFRRYIVRRLARPPAPAPQAVSAGNRSPAPPVDAPAEAAGVVVWEADLSRPSVHLPPDTLVEVADAALAAYAEGMRLAGIADIAAKSAASFVGAVRRSCGGGAAEFGGGGDGFGRHAAQPSGASVTVAGSVASVGAAAAPATSIGLDAELVAYRAPRHRERAAYLRAAGAALTLGVQVKGRAQAAAAFMAQRWPQLLARAAGMVGAAAAASQGLPAGEGSVISGIGGRAAPRSIGRSSVAGDARDVQLPWLRRVMGEAKLTVALGDGVLAAAAGGGTVPQAAASLLRVGLARAGAPLALFEVCEAVLPLASACASVSHPGHLAGPADTDALLGESMRPLGHGAPQGASGSGNGAASGPVQRAAALFASNGILAAQAAGPFSLALDAVSAFAALHATAEGPLLRALRASLGFAADSLDAAGSPESVEGAAGAVWDSWRGSGAAMADTLVSLLESAAATAAALTRTVEELPAGIPPRMLAVRPDAVVRLARLGVVTLALVLLPSVLSDSAAAPDRVVAERRRLCARVSRAMLLCLVTACPPGMVPREGGSVARESLRRSWLLEGESARVAAAALRRALAVAPSAIPLFRSGMLAEAGWALDDADADAATGEDAPWAALPSSPLADVLPPPLLARVSDPGTSLGALIRLLRPDGMEARAALCTASSASFAVSAAGSGDGPWRGPAGLWSASDAESLRALLCAESAGPSAVASRSLVSSALRRHGANAPVRRRHELSPRRIPQCAPGASLWSRGVSIVGAALAGPLGWDASEPMALRLASGPLRWGRGSLVLAAKRLAAEWGQAAGRGADTSSLRQSAVFIALALASLSGAEATGDDESPAESPAAAGADAAGSDASGAVTPSRPHAADLAAEPLGTAPSIPGEPLGSAREASPGQLNSSAAVAAAALVLAAAGASSWDAFVMSDTAACPPAERYKGLEAALLTLVAAGRCALTIGPGPRNLALAAALARAAEVGSTVLRLADERSAQAAATPAASSAGTPSPGASSRAGAATPPVAPSPPEAPTPPAADPAAGAAAAAAGAAAAGAAGASAAAAAGAAATAAGAPAADAGSTEGSGKPDRAAAAPSAGAAAAASAAAAAGDQSGEAGGDDSDPESDEAAAGAGSPVAAAASAAAPGERGNDTAAAAGGAGAGAAPAAAAAAAAEGAAADRGHDGRATPEAPGAAASAAAEAVSAVPGTQDRWAAAAGTAWHFCQPEAQAGSTDMAGPDTVLGGALASAVGTFGELVVECLRLSRSLAAVELDGRNQASAGPVEPSIGAFSPLGLRRGPAAAAPTTREPIDAVRRWLLVPSDEPSCDAVAPPERLPWAAAVAAAASVILAPPRLASAFDAARSRSRFEAATAAEEAQMEAVRTLLAVQTTSTAGLAACLRGSGGWALLLAATAGPGGPCRLLAVTALRSLVRRCRRGAGGLPGSRFANELAQLLPRAVMGDVAAETADVADDVAERKLVAIGSEARSSPSPLAASVVVARALAEVAAAAGHCPVRGAVEPWCAREDPRSDSRAASSWVEERFGPATLASWEDLVAVGDDPQVAPPPEADNRAAGALPEPDDRAVDGQSPSPAGGASLAPGRGPGASAGQQGGAGGEGNEGQGDPVDVPAAAFDGSQVAAVPRLAREPRGERGVIRVPEVDEQPEGGEAALERDAADDAAGDAADDAAGDAADDAADDAAGDAADDAAQQSPSAGGAADPGSPSGGAGGLGDASRVPPVQPPAIPGAGAAVGAVPRVAAAAAPRPAPGAGEEEEDDDEEPPREVDTDDDQDPQAGSSSATSSVSNAAIGGPSADAATGAAPRERGGEEPADAARAADAVETASSTPSEPRTALVV</sequence>
<feature type="region of interest" description="Disordered" evidence="2">
    <location>
        <begin position="2453"/>
        <end position="2750"/>
    </location>
</feature>
<feature type="compositionally biased region" description="Low complexity" evidence="2">
    <location>
        <begin position="1747"/>
        <end position="1765"/>
    </location>
</feature>
<feature type="compositionally biased region" description="Low complexity" evidence="2">
    <location>
        <begin position="2025"/>
        <end position="2043"/>
    </location>
</feature>
<feature type="compositionally biased region" description="Acidic residues" evidence="2">
    <location>
        <begin position="2665"/>
        <end position="2686"/>
    </location>
</feature>
<gene>
    <name evidence="3" type="ORF">FNF29_00439</name>
</gene>
<feature type="compositionally biased region" description="Basic and acidic residues" evidence="2">
    <location>
        <begin position="2074"/>
        <end position="2083"/>
    </location>
</feature>
<keyword evidence="1" id="KW-0175">Coiled coil</keyword>
<feature type="region of interest" description="Disordered" evidence="2">
    <location>
        <begin position="1973"/>
        <end position="2056"/>
    </location>
</feature>